<dbReference type="PANTHER" id="PTHR42800">
    <property type="entry name" value="EXOINULINASE INUD (AFU_ORTHOLOGUE AFUA_5G00480)"/>
    <property type="match status" value="1"/>
</dbReference>
<dbReference type="SUPFAM" id="SSF49899">
    <property type="entry name" value="Concanavalin A-like lectins/glucanases"/>
    <property type="match status" value="1"/>
</dbReference>
<dbReference type="GO" id="GO:0005987">
    <property type="term" value="P:sucrose catabolic process"/>
    <property type="evidence" value="ECO:0007669"/>
    <property type="project" value="TreeGrafter"/>
</dbReference>
<evidence type="ECO:0000256" key="4">
    <source>
        <dbReference type="RuleBase" id="RU362110"/>
    </source>
</evidence>
<dbReference type="SUPFAM" id="SSF75005">
    <property type="entry name" value="Arabinanase/levansucrase/invertase"/>
    <property type="match status" value="1"/>
</dbReference>
<dbReference type="InterPro" id="IPR001362">
    <property type="entry name" value="Glyco_hydro_32"/>
</dbReference>
<dbReference type="PANTHER" id="PTHR42800:SF2">
    <property type="entry name" value="INVERTASE-RELATED"/>
    <property type="match status" value="1"/>
</dbReference>
<evidence type="ECO:0000256" key="2">
    <source>
        <dbReference type="ARBA" id="ARBA00022801"/>
    </source>
</evidence>
<dbReference type="EMBL" id="JAKLMC020000023">
    <property type="protein sequence ID" value="KAK5950962.1"/>
    <property type="molecule type" value="Genomic_DNA"/>
</dbReference>
<dbReference type="PROSITE" id="PS00609">
    <property type="entry name" value="GLYCOSYL_HYDROL_F32"/>
    <property type="match status" value="1"/>
</dbReference>
<evidence type="ECO:0000313" key="9">
    <source>
        <dbReference type="Proteomes" id="UP001316803"/>
    </source>
</evidence>
<keyword evidence="2 4" id="KW-0378">Hydrolase</keyword>
<dbReference type="InterPro" id="IPR013189">
    <property type="entry name" value="Glyco_hydro_32_C"/>
</dbReference>
<dbReference type="Pfam" id="PF00251">
    <property type="entry name" value="Glyco_hydro_32N"/>
    <property type="match status" value="1"/>
</dbReference>
<feature type="chain" id="PRO_5042947704" evidence="5">
    <location>
        <begin position="20"/>
        <end position="558"/>
    </location>
</feature>
<dbReference type="CDD" id="cd18622">
    <property type="entry name" value="GH32_Inu-like"/>
    <property type="match status" value="1"/>
</dbReference>
<dbReference type="Pfam" id="PF08244">
    <property type="entry name" value="Glyco_hydro_32C"/>
    <property type="match status" value="1"/>
</dbReference>
<dbReference type="Proteomes" id="UP001316803">
    <property type="component" value="Unassembled WGS sequence"/>
</dbReference>
<dbReference type="FunFam" id="2.115.10.20:FF:000002">
    <property type="entry name" value="Invertase 2"/>
    <property type="match status" value="1"/>
</dbReference>
<evidence type="ECO:0000256" key="3">
    <source>
        <dbReference type="ARBA" id="ARBA00023295"/>
    </source>
</evidence>
<evidence type="ECO:0000259" key="7">
    <source>
        <dbReference type="Pfam" id="PF08244"/>
    </source>
</evidence>
<dbReference type="InterPro" id="IPR013148">
    <property type="entry name" value="Glyco_hydro_32_N"/>
</dbReference>
<evidence type="ECO:0000313" key="8">
    <source>
        <dbReference type="EMBL" id="KAK5950962.1"/>
    </source>
</evidence>
<protein>
    <submittedName>
        <fullName evidence="8">Invertase</fullName>
        <ecNumber evidence="8">3.2.1.26</ecNumber>
    </submittedName>
</protein>
<sequence length="558" mass="60465">MYSKLILLLGSTFTALVYGQSASSTTTATVPAGTAIPGDYSGQYRPQIHFSPPQGFMNDPNGMFLDDNGTYHLYYQYNPTDTIAGNQHWGHATSRDLYTWTNQPIALSPSNSTSFIFSGSAVLDPNNTSGLFLNQTNGILAYYTLSGPTQQTQNLAYSLDNGYTFTKYAHNPLIAIGSPQYRDPKVLWYAPGNHWVMVVSYAQEFTIEILTSPNGLTWSFASNFSHHGLLGTQYECPNLVEMPMQGSDETMWLLYISINPGAPLGGSIGQYFPGRFNGTHFSPVDHAARIADWGKDNYASQFFSNIPGNQNQVSIAWASNWHYANYVPTGPAEGWASAMSLPRVNYLRNATRTGYTLVSLPYRLEGLRGGEAVASSDDLGSNGTLFADLEGGSGAFMVDVNVTGLNVSGLSNTASVNFTIMASGSGEVIGGGIFLGGDATMWIDRGGIQGWNNIYNADKFSTAYVLEDAFDFQVVVDRSIIEVFGLEGEKSATLVYYPEALLDTVVVRTSGLNEGASVTANVYSLEGTWPSGQLQPNSTVNGTALDRRNLLESQLWGV</sequence>
<comment type="similarity">
    <text evidence="1 4">Belongs to the glycosyl hydrolase 32 family.</text>
</comment>
<accession>A0AAN8IK99</accession>
<dbReference type="Gene3D" id="2.60.120.560">
    <property type="entry name" value="Exo-inulinase, domain 1"/>
    <property type="match status" value="1"/>
</dbReference>
<dbReference type="InterPro" id="IPR023296">
    <property type="entry name" value="Glyco_hydro_beta-prop_sf"/>
</dbReference>
<evidence type="ECO:0000256" key="1">
    <source>
        <dbReference type="ARBA" id="ARBA00009902"/>
    </source>
</evidence>
<dbReference type="InterPro" id="IPR013320">
    <property type="entry name" value="ConA-like_dom_sf"/>
</dbReference>
<gene>
    <name evidence="8" type="primary">INV1</name>
    <name evidence="8" type="ORF">OHC33_008034</name>
</gene>
<feature type="domain" description="Glycosyl hydrolase family 32 N-terminal" evidence="6">
    <location>
        <begin position="49"/>
        <end position="349"/>
    </location>
</feature>
<dbReference type="AlphaFoldDB" id="A0AAN8IK99"/>
<dbReference type="EC" id="3.2.1.26" evidence="8"/>
<keyword evidence="9" id="KW-1185">Reference proteome</keyword>
<dbReference type="InterPro" id="IPR018053">
    <property type="entry name" value="Glyco_hydro_32_AS"/>
</dbReference>
<keyword evidence="3 4" id="KW-0326">Glycosidase</keyword>
<comment type="caution">
    <text evidence="8">The sequence shown here is derived from an EMBL/GenBank/DDBJ whole genome shotgun (WGS) entry which is preliminary data.</text>
</comment>
<keyword evidence="5" id="KW-0732">Signal</keyword>
<dbReference type="Gene3D" id="2.115.10.20">
    <property type="entry name" value="Glycosyl hydrolase domain, family 43"/>
    <property type="match status" value="1"/>
</dbReference>
<dbReference type="GO" id="GO:0004575">
    <property type="term" value="F:sucrose alpha-glucosidase activity"/>
    <property type="evidence" value="ECO:0007669"/>
    <property type="project" value="TreeGrafter"/>
</dbReference>
<reference evidence="8 9" key="1">
    <citation type="submission" date="2022-12" db="EMBL/GenBank/DDBJ databases">
        <title>Genomic features and morphological characterization of a novel Knufia sp. strain isolated from spacecraft assembly facility.</title>
        <authorList>
            <person name="Teixeira M."/>
            <person name="Chander A.M."/>
            <person name="Stajich J.E."/>
            <person name="Venkateswaran K."/>
        </authorList>
    </citation>
    <scope>NUCLEOTIDE SEQUENCE [LARGE SCALE GENOMIC DNA]</scope>
    <source>
        <strain evidence="8 9">FJI-L2-BK-P2</strain>
    </source>
</reference>
<proteinExistence type="inferred from homology"/>
<evidence type="ECO:0000259" key="6">
    <source>
        <dbReference type="Pfam" id="PF00251"/>
    </source>
</evidence>
<evidence type="ECO:0000256" key="5">
    <source>
        <dbReference type="SAM" id="SignalP"/>
    </source>
</evidence>
<feature type="domain" description="Glycosyl hydrolase family 32 C-terminal" evidence="7">
    <location>
        <begin position="459"/>
        <end position="510"/>
    </location>
</feature>
<dbReference type="GO" id="GO:0000324">
    <property type="term" value="C:fungal-type vacuole"/>
    <property type="evidence" value="ECO:0007669"/>
    <property type="project" value="TreeGrafter"/>
</dbReference>
<feature type="signal peptide" evidence="5">
    <location>
        <begin position="1"/>
        <end position="19"/>
    </location>
</feature>
<organism evidence="8 9">
    <name type="scientific">Knufia fluminis</name>
    <dbReference type="NCBI Taxonomy" id="191047"/>
    <lineage>
        <taxon>Eukaryota</taxon>
        <taxon>Fungi</taxon>
        <taxon>Dikarya</taxon>
        <taxon>Ascomycota</taxon>
        <taxon>Pezizomycotina</taxon>
        <taxon>Eurotiomycetes</taxon>
        <taxon>Chaetothyriomycetidae</taxon>
        <taxon>Chaetothyriales</taxon>
        <taxon>Trichomeriaceae</taxon>
        <taxon>Knufia</taxon>
    </lineage>
</organism>
<name>A0AAN8IK99_9EURO</name>
<dbReference type="SMART" id="SM00640">
    <property type="entry name" value="Glyco_32"/>
    <property type="match status" value="1"/>
</dbReference>